<name>A0A8I6RVB2_CIMLE</name>
<reference evidence="3" key="1">
    <citation type="submission" date="2022-01" db="UniProtKB">
        <authorList>
            <consortium name="EnsemblMetazoa"/>
        </authorList>
    </citation>
    <scope>IDENTIFICATION</scope>
</reference>
<protein>
    <recommendedName>
        <fullName evidence="2">Deltamethrin resistance protein prag01 domain-containing protein</fullName>
    </recommendedName>
</protein>
<dbReference type="OrthoDB" id="9981889at2759"/>
<dbReference type="GeneID" id="106667825"/>
<evidence type="ECO:0000313" key="4">
    <source>
        <dbReference type="Proteomes" id="UP000494040"/>
    </source>
</evidence>
<dbReference type="OMA" id="IHFNYYV"/>
<evidence type="ECO:0000259" key="2">
    <source>
        <dbReference type="Pfam" id="PF16020"/>
    </source>
</evidence>
<keyword evidence="1" id="KW-0812">Transmembrane</keyword>
<keyword evidence="1" id="KW-0472">Membrane</keyword>
<dbReference type="Proteomes" id="UP000494040">
    <property type="component" value="Unassembled WGS sequence"/>
</dbReference>
<dbReference type="KEGG" id="clec:106667825"/>
<dbReference type="PANTHER" id="PTHR22133:SF2">
    <property type="entry name" value="AT01821P-RELATED"/>
    <property type="match status" value="1"/>
</dbReference>
<organism evidence="3 4">
    <name type="scientific">Cimex lectularius</name>
    <name type="common">Bed bug</name>
    <name type="synonym">Acanthia lectularia</name>
    <dbReference type="NCBI Taxonomy" id="79782"/>
    <lineage>
        <taxon>Eukaryota</taxon>
        <taxon>Metazoa</taxon>
        <taxon>Ecdysozoa</taxon>
        <taxon>Arthropoda</taxon>
        <taxon>Hexapoda</taxon>
        <taxon>Insecta</taxon>
        <taxon>Pterygota</taxon>
        <taxon>Neoptera</taxon>
        <taxon>Paraneoptera</taxon>
        <taxon>Hemiptera</taxon>
        <taxon>Heteroptera</taxon>
        <taxon>Panheteroptera</taxon>
        <taxon>Cimicomorpha</taxon>
        <taxon>Cimicidae</taxon>
        <taxon>Cimex</taxon>
    </lineage>
</organism>
<keyword evidence="4" id="KW-1185">Reference proteome</keyword>
<sequence>MIRQVIFPAVRTLTRRPITVAPVQRMMASYSGSGKSEPMATMDDLPVPSGSWEAQYKAKQAKYNLHLALGVVVFSVTFLVAKSTGALYLNYLRPDLPADR</sequence>
<feature type="domain" description="Deltamethrin resistance protein prag01" evidence="2">
    <location>
        <begin position="43"/>
        <end position="92"/>
    </location>
</feature>
<evidence type="ECO:0000256" key="1">
    <source>
        <dbReference type="SAM" id="Phobius"/>
    </source>
</evidence>
<dbReference type="InterPro" id="IPR031973">
    <property type="entry name" value="Deltameth_res_prag01"/>
</dbReference>
<proteinExistence type="predicted"/>
<dbReference type="RefSeq" id="XP_014251511.1">
    <property type="nucleotide sequence ID" value="XM_014396025.1"/>
</dbReference>
<accession>A0A8I6RVB2</accession>
<keyword evidence="1" id="KW-1133">Transmembrane helix</keyword>
<dbReference type="Pfam" id="PF16020">
    <property type="entry name" value="Deltameth_res"/>
    <property type="match status" value="1"/>
</dbReference>
<feature type="transmembrane region" description="Helical" evidence="1">
    <location>
        <begin position="67"/>
        <end position="91"/>
    </location>
</feature>
<dbReference type="CTD" id="1349"/>
<dbReference type="EnsemblMetazoa" id="XM_014396025.1">
    <property type="protein sequence ID" value="XP_014251511.1"/>
    <property type="gene ID" value="LOC106667825"/>
</dbReference>
<evidence type="ECO:0000313" key="3">
    <source>
        <dbReference type="EnsemblMetazoa" id="XP_014251511.1"/>
    </source>
</evidence>
<dbReference type="PANTHER" id="PTHR22133">
    <property type="entry name" value="AT01821P-RELATED"/>
    <property type="match status" value="1"/>
</dbReference>
<dbReference type="AlphaFoldDB" id="A0A8I6RVB2"/>